<gene>
    <name evidence="1" type="ORF">PYW08_007561</name>
</gene>
<proteinExistence type="predicted"/>
<reference evidence="1" key="1">
    <citation type="submission" date="2023-03" db="EMBL/GenBank/DDBJ databases">
        <title>Chromosome-level genomes of two armyworms, Mythimna separata and Mythimna loreyi, provide insights into the biosynthesis and reception of sex pheromones.</title>
        <authorList>
            <person name="Zhao H."/>
        </authorList>
    </citation>
    <scope>NUCLEOTIDE SEQUENCE</scope>
    <source>
        <strain evidence="1">BeijingLab</strain>
    </source>
</reference>
<comment type="caution">
    <text evidence="1">The sequence shown here is derived from an EMBL/GenBank/DDBJ whole genome shotgun (WGS) entry which is preliminary data.</text>
</comment>
<dbReference type="Proteomes" id="UP001231649">
    <property type="component" value="Chromosome 20"/>
</dbReference>
<sequence>MKEDELVYILKLLDQLSAEVYDEIIQLYYDIEESKPCKEFSNEATEFLKVNLKSNPVTTVTILSYIQQNALKDDPNLNKIQILYLDILKYELTETNSIDRLITLISLVRWNDTYLPQFVNQILQQISDEHFRQYRKQILLSLITHEKPELLHIASDLMQKNESQKEFKLTPEYMLELCYQDRTHWLLKAAQVYRQQVHDMKNVTFKINNFTKQILIMVLIDLTNSAETFDLTSLIHQLTNIFSILDTYTTADDHLQFYITEVKRELTIIKFCLENNCKIMTTSIFSQVLAQSALAVISQVCRLSKVDRYKVSRLLNTNNDFLAELKTLKNKITNKGVEKSGSNWDVMTYNSYCAITKIIDTIVKSSEGVDSSQGTVSSLDELKRLVLSIQPLQSCIEVIENIFSCLFLRYDYFSCHEHSQDYPCGAHSDCSYFYAKKQTTNSKSGGNSNAGFMCNAYTTQLVLNTLKLCLEKLEENVVVDSEQEIFLRLKKLVKVVNHSIWKLQLVSTLSPDTSPLPLKLCLDYVEVDESSEDEAREMDLKVFRKKPKTRRKHANNAKQEVEQVMFASTVSDETYPSKKGNGIDFISIMLAKPTSLVALALYHNDFSKANQILEMFDLADSEIATEVTFTEHLRNLIAKIKNIIYYRDDTRYATKELSALSVVSTEVMGLVEGFLASNRAPNSFDIIELSARHPHLQLYNHQNAPFINAVDILLSSGLNREITYGLINVVERKLAEVRSCTDIAAVKKTNYIRFVEDIASVTFEIFGNTEKSFNFIDNICGLITDCRIPIKHKDFCKLNQLSKELRQSCEDLVDVVTPNETFDLDPNLLQKYHQIYMNVVAASDKDLCNISEVSRQGSKKARIPYLRMCYMYCKTVSQLEQEDNRSVDSGSDQPYFSVLERQLHDIFGNMINNKEIPVTNLEPICKKLNVNLIPKLILNFCPSITLAGPPKEASEVNFNNLLHVVYDFKNPEENLFVDPVTNFAPLPRPPDPQCLTYVVLHNWVLAHIIKKIHTSPDENSLQQSMDARTKCLNNYMELDRFNCTKHLFGNNKYLASLHTTVDLDKLFLFMPQLIESGKILKCLNIIDSLSERQLMCSANLSNLRDLILFKLATNPKIPNNWKYCQYLKCPELKVDLILNNLSIWPADGALEVLDYLRFLLNQDLLDDGLYERCSDWVVKIPLYDQISAILGTNHWYSIYERSTENPESVIEDLMDSQQFKLCLEWADAHEVSENMKNLIVMNLLRQMFEYTNQATPELVHQLLLRLPTSQAMDLIQDEMSKVRNVEILQVCVDFITENSFDWKAFENIKIGLQIMLEIDPNWRHLFWELIESPLIMIEQFLMNAKLDILANIINKISPSLKKDPSGDNLYYNIKSIESLVISRNAVDALLRFYAEKALDMKNPRNVCPAPPKPSDDSLLQSIDSINIEAANMPFVMPEQVPRKEQWVEDYSTDRCMLCHTSMFSMIIRRHHCRRCGRLVCHACSRHRMHVPTYPSGVKFRVCDDCYTQTMNKKAHSEHDMMLSSNSDSAGSGVTCMDWCLSTNANRNDAVRTEFSYEFTPNVTLCLSIMKMHSINLDYPRFLLDRSDEVARELSHGGDARLLVRARRSLLLAAAELYSRTPQDTNAGGRVVVAETGALHAARCLAHADAMATLVTHQAQHLVPHHGAHPSQIVRSLLEAEKWELALEIATKSGLPRNSVLAAWGKACLKAGCFKQAREKFAHCFKNALNVCAEVTEDCEFGREASETQFINRRLHSMRYSERTSSMSSVQSDGRPRANPPLLNEIISMLEDMNYPVNQQLLNKAETIKSTNEKLTTMNTNKKKIQLSEPALNIMHTLASVKKIKQGDYSDFQTATVQPKKTLAQGLLRRNNNHVEPKIDHQHKRLDPFFYKECVYYLTNYGSHTANIAFYMKHSNLGEVIKYCYDNLVDKETFTDSVYMECLKKDKVNDLLKAMTDIDSTLDMWAEYIMHICRTLEMSKRLEALYAVQCGSGQHARAAATCALLYARPAPPPRLYSVLHARQHHLSAALHHLGHCVPVPTKTSDARSFHFNLDKVTIDNLMTSITRQIELAKYLASCEASGRLTEKVLNEAIPIQSGRKESESTDVRPLTLFGSNTDKIRLVAVVLASGPTIEVGFELAIKIITEHKLDSMNIYIHVARFLVHSDRFMEVKTLAKCIRSSKETAASLMSDQVLESGVSAVVARCESRGQLYDEQAEILIGDIHSVTVKISCYLVCHNVSSAYILAARNDRTNDLRRVLQEAERIGNDQMVNDCVCITSNCRQDSNSSDLTEREEHTSMDLILPARTSRWCIQ</sequence>
<name>A0ACC2QEQ9_9NEOP</name>
<evidence type="ECO:0000313" key="2">
    <source>
        <dbReference type="Proteomes" id="UP001231649"/>
    </source>
</evidence>
<evidence type="ECO:0000313" key="1">
    <source>
        <dbReference type="EMBL" id="KAJ8713941.1"/>
    </source>
</evidence>
<protein>
    <submittedName>
        <fullName evidence="1">Uncharacterized protein</fullName>
    </submittedName>
</protein>
<accession>A0ACC2QEQ9</accession>
<dbReference type="EMBL" id="CM056796">
    <property type="protein sequence ID" value="KAJ8713941.1"/>
    <property type="molecule type" value="Genomic_DNA"/>
</dbReference>
<keyword evidence="2" id="KW-1185">Reference proteome</keyword>
<organism evidence="1 2">
    <name type="scientific">Mythimna loreyi</name>
    <dbReference type="NCBI Taxonomy" id="667449"/>
    <lineage>
        <taxon>Eukaryota</taxon>
        <taxon>Metazoa</taxon>
        <taxon>Ecdysozoa</taxon>
        <taxon>Arthropoda</taxon>
        <taxon>Hexapoda</taxon>
        <taxon>Insecta</taxon>
        <taxon>Pterygota</taxon>
        <taxon>Neoptera</taxon>
        <taxon>Endopterygota</taxon>
        <taxon>Lepidoptera</taxon>
        <taxon>Glossata</taxon>
        <taxon>Ditrysia</taxon>
        <taxon>Noctuoidea</taxon>
        <taxon>Noctuidae</taxon>
        <taxon>Noctuinae</taxon>
        <taxon>Hadenini</taxon>
        <taxon>Mythimna</taxon>
    </lineage>
</organism>